<dbReference type="Pfam" id="PF07228">
    <property type="entry name" value="SpoIIE"/>
    <property type="match status" value="1"/>
</dbReference>
<dbReference type="InterPro" id="IPR052016">
    <property type="entry name" value="Bact_Sigma-Reg"/>
</dbReference>
<dbReference type="InterPro" id="IPR001932">
    <property type="entry name" value="PPM-type_phosphatase-like_dom"/>
</dbReference>
<dbReference type="Proteomes" id="UP000265768">
    <property type="component" value="Unassembled WGS sequence"/>
</dbReference>
<gene>
    <name evidence="3" type="ORF">D5H75_10155</name>
</gene>
<evidence type="ECO:0000259" key="2">
    <source>
        <dbReference type="SMART" id="SM00331"/>
    </source>
</evidence>
<reference evidence="3 4" key="1">
    <citation type="submission" date="2018-09" db="EMBL/GenBank/DDBJ databases">
        <title>YIM 75507 draft genome.</title>
        <authorList>
            <person name="Tang S."/>
            <person name="Feng Y."/>
        </authorList>
    </citation>
    <scope>NUCLEOTIDE SEQUENCE [LARGE SCALE GENOMIC DNA]</scope>
    <source>
        <strain evidence="3 4">YIM 75507</strain>
    </source>
</reference>
<dbReference type="SMART" id="SM00331">
    <property type="entry name" value="PP2C_SIG"/>
    <property type="match status" value="1"/>
</dbReference>
<feature type="domain" description="PPM-type phosphatase" evidence="2">
    <location>
        <begin position="330"/>
        <end position="542"/>
    </location>
</feature>
<name>A0A3A4BPX3_9ACTN</name>
<dbReference type="PANTHER" id="PTHR43156:SF2">
    <property type="entry name" value="STAGE II SPORULATION PROTEIN E"/>
    <property type="match status" value="1"/>
</dbReference>
<organism evidence="3 4">
    <name type="scientific">Bailinhaonella thermotolerans</name>
    <dbReference type="NCBI Taxonomy" id="1070861"/>
    <lineage>
        <taxon>Bacteria</taxon>
        <taxon>Bacillati</taxon>
        <taxon>Actinomycetota</taxon>
        <taxon>Actinomycetes</taxon>
        <taxon>Streptosporangiales</taxon>
        <taxon>Streptosporangiaceae</taxon>
        <taxon>Bailinhaonella</taxon>
    </lineage>
</organism>
<comment type="caution">
    <text evidence="3">The sequence shown here is derived from an EMBL/GenBank/DDBJ whole genome shotgun (WGS) entry which is preliminary data.</text>
</comment>
<accession>A0A3A4BPX3</accession>
<dbReference type="EMBL" id="QZEY01000003">
    <property type="protein sequence ID" value="RJL33196.1"/>
    <property type="molecule type" value="Genomic_DNA"/>
</dbReference>
<keyword evidence="1" id="KW-0378">Hydrolase</keyword>
<evidence type="ECO:0000256" key="1">
    <source>
        <dbReference type="ARBA" id="ARBA00022801"/>
    </source>
</evidence>
<dbReference type="Gene3D" id="3.60.40.10">
    <property type="entry name" value="PPM-type phosphatase domain"/>
    <property type="match status" value="1"/>
</dbReference>
<dbReference type="SUPFAM" id="SSF81606">
    <property type="entry name" value="PP2C-like"/>
    <property type="match status" value="1"/>
</dbReference>
<dbReference type="InterPro" id="IPR000014">
    <property type="entry name" value="PAS"/>
</dbReference>
<dbReference type="Gene3D" id="3.30.450.40">
    <property type="match status" value="1"/>
</dbReference>
<dbReference type="AlphaFoldDB" id="A0A3A4BPX3"/>
<sequence length="549" mass="60409">MSRPLFSEVGRVINDPMLLLTHDGEILAYNPAALRAMAGLEVGGRLQALSREGEDAVRERLRRWMRTGDPVAAGLTFTSRSTGDELRCRCYGARAGWFEGGPAVQLRAVPADSTDGFMLLNERLSRESALRRNAERQRDRAVELEQHTRRQLFRLYTLTSALAAATTLRQVAEVVRTKVPEATDCLTAVLGLDLKRLIPEGTSPDRRLTLRHDPWVDLADDEPGLLAPVTSAVRVRSPKRPLSPYSPIAYDRDHHALLLPITCQNEKVGVLALAVERTSPPSRLEEEHLRTVAAQIGQALARAGVLEREFDISERLQRSLLPAAPELPGVATASRFTAGSDSMEVGGDWYDVFPLADGQVGFVIGDVAGHGPGEATLMGQLRSAMRASALRCGGDPAEMLGELDRYMAAYTPDIITTVCYLVLDERRGVLRYSNGGHPPPLLIRRDGEQELLEGALSPPLGASEEEDYQVASVSLEYSDTVVLYTDGLIERRYESLDTGLARIKWLAREAPYLSPEELCNQIMDGQDSDEYLDDQAVLVLRLREHTPAG</sequence>
<keyword evidence="4" id="KW-1185">Reference proteome</keyword>
<evidence type="ECO:0000313" key="3">
    <source>
        <dbReference type="EMBL" id="RJL33196.1"/>
    </source>
</evidence>
<dbReference type="CDD" id="cd00130">
    <property type="entry name" value="PAS"/>
    <property type="match status" value="1"/>
</dbReference>
<dbReference type="SUPFAM" id="SSF55781">
    <property type="entry name" value="GAF domain-like"/>
    <property type="match status" value="1"/>
</dbReference>
<protein>
    <recommendedName>
        <fullName evidence="2">PPM-type phosphatase domain-containing protein</fullName>
    </recommendedName>
</protein>
<proteinExistence type="predicted"/>
<evidence type="ECO:0000313" key="4">
    <source>
        <dbReference type="Proteomes" id="UP000265768"/>
    </source>
</evidence>
<dbReference type="PANTHER" id="PTHR43156">
    <property type="entry name" value="STAGE II SPORULATION PROTEIN E-RELATED"/>
    <property type="match status" value="1"/>
</dbReference>
<dbReference type="OrthoDB" id="118142at2"/>
<dbReference type="InterPro" id="IPR036457">
    <property type="entry name" value="PPM-type-like_dom_sf"/>
</dbReference>
<dbReference type="RefSeq" id="WP_119926156.1">
    <property type="nucleotide sequence ID" value="NZ_QZEY01000003.1"/>
</dbReference>
<dbReference type="InterPro" id="IPR029016">
    <property type="entry name" value="GAF-like_dom_sf"/>
</dbReference>
<dbReference type="GO" id="GO:0016791">
    <property type="term" value="F:phosphatase activity"/>
    <property type="evidence" value="ECO:0007669"/>
    <property type="project" value="TreeGrafter"/>
</dbReference>